<comment type="caution">
    <text evidence="1">The sequence shown here is derived from an EMBL/GenBank/DDBJ whole genome shotgun (WGS) entry which is preliminary data.</text>
</comment>
<evidence type="ECO:0000313" key="2">
    <source>
        <dbReference type="Proteomes" id="UP000305778"/>
    </source>
</evidence>
<sequence>MSEQPAPGRKPVTPKGADALRAYAARQRSNAEELAAVLEDIAVHGLPDPDSTTPWEVVRDRRLAELAAGRGHVA</sequence>
<protein>
    <submittedName>
        <fullName evidence="1">Uncharacterized protein</fullName>
    </submittedName>
</protein>
<dbReference type="OrthoDB" id="3855102at2"/>
<evidence type="ECO:0000313" key="1">
    <source>
        <dbReference type="EMBL" id="TJZ95306.1"/>
    </source>
</evidence>
<reference evidence="1 2" key="1">
    <citation type="submission" date="2019-04" db="EMBL/GenBank/DDBJ databases">
        <title>Streptomyces oryziradicis sp. nov., a novel actinomycete isolated from rhizosphere soil of rice (Oryza sativa L.).</title>
        <authorList>
            <person name="Li C."/>
        </authorList>
    </citation>
    <scope>NUCLEOTIDE SEQUENCE [LARGE SCALE GENOMIC DNA]</scope>
    <source>
        <strain evidence="1 2">NEAU-C40</strain>
    </source>
</reference>
<dbReference type="RefSeq" id="WP_136730987.1">
    <property type="nucleotide sequence ID" value="NZ_SUMC01000186.1"/>
</dbReference>
<proteinExistence type="predicted"/>
<organism evidence="1 2">
    <name type="scientific">Actinacidiphila oryziradicis</name>
    <dbReference type="NCBI Taxonomy" id="2571141"/>
    <lineage>
        <taxon>Bacteria</taxon>
        <taxon>Bacillati</taxon>
        <taxon>Actinomycetota</taxon>
        <taxon>Actinomycetes</taxon>
        <taxon>Kitasatosporales</taxon>
        <taxon>Streptomycetaceae</taxon>
        <taxon>Actinacidiphila</taxon>
    </lineage>
</organism>
<dbReference type="Proteomes" id="UP000305778">
    <property type="component" value="Unassembled WGS sequence"/>
</dbReference>
<dbReference type="AlphaFoldDB" id="A0A4U0RJD3"/>
<dbReference type="EMBL" id="SUMC01000186">
    <property type="protein sequence ID" value="TJZ95306.1"/>
    <property type="molecule type" value="Genomic_DNA"/>
</dbReference>
<gene>
    <name evidence="1" type="ORF">FCI23_52335</name>
</gene>
<name>A0A4U0RJD3_9ACTN</name>
<keyword evidence="2" id="KW-1185">Reference proteome</keyword>
<accession>A0A4U0RJD3</accession>